<keyword evidence="6 17" id="KW-0808">Transferase</keyword>
<evidence type="ECO:0000256" key="11">
    <source>
        <dbReference type="ARBA" id="ARBA00023004"/>
    </source>
</evidence>
<dbReference type="GO" id="GO:0046872">
    <property type="term" value="F:metal ion binding"/>
    <property type="evidence" value="ECO:0007669"/>
    <property type="project" value="UniProtKB-KW"/>
</dbReference>
<evidence type="ECO:0000256" key="10">
    <source>
        <dbReference type="ARBA" id="ARBA00022884"/>
    </source>
</evidence>
<keyword evidence="5" id="KW-0820">tRNA-binding</keyword>
<keyword evidence="13" id="KW-0012">Acyltransferase</keyword>
<dbReference type="Gene3D" id="3.80.30.20">
    <property type="entry name" value="tm_1862 like domain"/>
    <property type="match status" value="1"/>
</dbReference>
<dbReference type="GO" id="GO:0033588">
    <property type="term" value="C:elongator holoenzyme complex"/>
    <property type="evidence" value="ECO:0007669"/>
    <property type="project" value="TreeGrafter"/>
</dbReference>
<evidence type="ECO:0000256" key="6">
    <source>
        <dbReference type="ARBA" id="ARBA00022679"/>
    </source>
</evidence>
<dbReference type="GO" id="GO:0000049">
    <property type="term" value="F:tRNA binding"/>
    <property type="evidence" value="ECO:0007669"/>
    <property type="project" value="UniProtKB-KW"/>
</dbReference>
<dbReference type="EMBL" id="MK500541">
    <property type="protein sequence ID" value="QBK91503.1"/>
    <property type="molecule type" value="Genomic_DNA"/>
</dbReference>
<keyword evidence="10" id="KW-0694">RNA-binding</keyword>
<evidence type="ECO:0000256" key="14">
    <source>
        <dbReference type="ARBA" id="ARBA00044771"/>
    </source>
</evidence>
<comment type="cofactor">
    <cofactor evidence="1">
        <name>[4Fe-4S] cluster</name>
        <dbReference type="ChEBI" id="CHEBI:49883"/>
    </cofactor>
</comment>
<proteinExistence type="inferred from homology"/>
<dbReference type="NCBIfam" id="TIGR01211">
    <property type="entry name" value="ELP3"/>
    <property type="match status" value="1"/>
</dbReference>
<sequence>MDIEDLSNKYSNDQYSNDRYSKRFFSKYNSEDYEKLENIVKDFISEKTYSLDNYSNKYRLSHDFMNDMRKKYKISPRKEEILFVYKRLAHQKRITDNSERGQLLLESFKKKDVREMSGVMVFAILSSPYPETGEFAPTFKKDIKYNRFYVNSESIIGTSGIEVCIDPITGIIVDIIGSDTVKINTGNIVFKVGDDVNSIINPLTGELRQNFSCPFNCYFCPTQPDMPKSYEDKEPAVARSLRHGWNPVLSMRDRFEQYVYNGMDIDKLEVIIKGGTWTSYNSYYRKQFCRDIFFAANTFWDNIKTVRSPFSLDEEQKINETSKAHIIGITIETRPDYITDENIVEFRECGITRVELGFQHTDNKILKKVNRQHTVEDSINGIAKLLACGFKVDIHLMPGLPNSTFEKDKEMVKQVLTTNLFRADQLKWYPTIVTPYTIIKKWYDKGRYKPWIEDEEKLMELSVYFKSLLNPWNRINRIQRDFTADFICGGSKRSNLGDMLKKELFNRGISCKCIRCREIRNNKINQDDIKMIVRKYQSYSFDQIATEYFISYESNNLILGFLRLRLDPNSGLDIFSELYECAMIRELHVYGKMNKVNNKTNKNTQHLGLGTKLIEKAKEIAKENGYKKISVISGVGVRNYYRKKHNFKDGKYYLIANI</sequence>
<dbReference type="SFLD" id="SFLDF00344">
    <property type="entry name" value="ELP3-like"/>
    <property type="match status" value="1"/>
</dbReference>
<evidence type="ECO:0000256" key="12">
    <source>
        <dbReference type="ARBA" id="ARBA00023014"/>
    </source>
</evidence>
<dbReference type="InterPro" id="IPR058240">
    <property type="entry name" value="rSAM_sf"/>
</dbReference>
<dbReference type="Pfam" id="PF04055">
    <property type="entry name" value="Radical_SAM"/>
    <property type="match status" value="1"/>
</dbReference>
<dbReference type="EC" id="2.3.1.311" evidence="14"/>
<dbReference type="InterPro" id="IPR000182">
    <property type="entry name" value="GNAT_dom"/>
</dbReference>
<evidence type="ECO:0000256" key="13">
    <source>
        <dbReference type="ARBA" id="ARBA00023315"/>
    </source>
</evidence>
<dbReference type="GO" id="GO:0002926">
    <property type="term" value="P:tRNA wobble base 5-methoxycarbonylmethyl-2-thiouridinylation"/>
    <property type="evidence" value="ECO:0007669"/>
    <property type="project" value="TreeGrafter"/>
</dbReference>
<feature type="domain" description="Radical SAM core" evidence="16">
    <location>
        <begin position="192"/>
        <end position="469"/>
    </location>
</feature>
<dbReference type="SUPFAM" id="SSF102114">
    <property type="entry name" value="Radical SAM enzymes"/>
    <property type="match status" value="1"/>
</dbReference>
<dbReference type="SMART" id="SM00729">
    <property type="entry name" value="Elp3"/>
    <property type="match status" value="1"/>
</dbReference>
<gene>
    <name evidence="17" type="ORF">LCPAC302_01230</name>
</gene>
<dbReference type="InterPro" id="IPR032432">
    <property type="entry name" value="Radical_SAM_C"/>
</dbReference>
<dbReference type="PROSITE" id="PS51918">
    <property type="entry name" value="RADICAL_SAM"/>
    <property type="match status" value="1"/>
</dbReference>
<dbReference type="InterPro" id="IPR016181">
    <property type="entry name" value="Acyl_CoA_acyltransferase"/>
</dbReference>
<evidence type="ECO:0000256" key="1">
    <source>
        <dbReference type="ARBA" id="ARBA00001966"/>
    </source>
</evidence>
<keyword evidence="4" id="KW-0004">4Fe-4S</keyword>
<name>A0A481Z6I6_9VIRU</name>
<keyword evidence="9" id="KW-0479">Metal-binding</keyword>
<dbReference type="PANTHER" id="PTHR11135">
    <property type="entry name" value="HISTONE ACETYLTRANSFERASE-RELATED"/>
    <property type="match status" value="1"/>
</dbReference>
<dbReference type="InterPro" id="IPR034687">
    <property type="entry name" value="ELP3-like"/>
</dbReference>
<keyword evidence="12" id="KW-0411">Iron-sulfur</keyword>
<evidence type="ECO:0000256" key="3">
    <source>
        <dbReference type="ARBA" id="ARBA00005494"/>
    </source>
</evidence>
<dbReference type="InterPro" id="IPR007197">
    <property type="entry name" value="rSAM"/>
</dbReference>
<accession>A0A481Z6I6</accession>
<protein>
    <recommendedName>
        <fullName evidence="14">tRNA carboxymethyluridine synthase</fullName>
        <ecNumber evidence="14">2.3.1.311</ecNumber>
    </recommendedName>
</protein>
<evidence type="ECO:0000256" key="8">
    <source>
        <dbReference type="ARBA" id="ARBA00022694"/>
    </source>
</evidence>
<dbReference type="Pfam" id="PF16199">
    <property type="entry name" value="Radical_SAM_C"/>
    <property type="match status" value="1"/>
</dbReference>
<evidence type="ECO:0000256" key="15">
    <source>
        <dbReference type="ARBA" id="ARBA00047372"/>
    </source>
</evidence>
<dbReference type="SFLD" id="SFLDG01086">
    <property type="entry name" value="elongater_protein-like"/>
    <property type="match status" value="1"/>
</dbReference>
<dbReference type="CDD" id="cd01335">
    <property type="entry name" value="Radical_SAM"/>
    <property type="match status" value="1"/>
</dbReference>
<evidence type="ECO:0000313" key="17">
    <source>
        <dbReference type="EMBL" id="QBK91503.1"/>
    </source>
</evidence>
<dbReference type="PANTHER" id="PTHR11135:SF2">
    <property type="entry name" value="ELONGATOR COMPLEX PROTEIN 3"/>
    <property type="match status" value="1"/>
</dbReference>
<evidence type="ECO:0000256" key="7">
    <source>
        <dbReference type="ARBA" id="ARBA00022691"/>
    </source>
</evidence>
<keyword evidence="8" id="KW-0819">tRNA processing</keyword>
<dbReference type="GO" id="GO:0106261">
    <property type="term" value="F:tRNA uridine(34) acetyltransferase activity"/>
    <property type="evidence" value="ECO:0007669"/>
    <property type="project" value="UniProtKB-EC"/>
</dbReference>
<keyword evidence="7" id="KW-0949">S-adenosyl-L-methionine</keyword>
<comment type="catalytic activity">
    <reaction evidence="15">
        <text>uridine(34) in tRNA + acetyl-CoA + S-adenosyl-L-methionine + H2O = 5-(carboxymethyl)uridine(34) in tRNA + 5'-deoxyadenosine + L-methionine + CoA + 2 H(+)</text>
        <dbReference type="Rhea" id="RHEA:61020"/>
        <dbReference type="Rhea" id="RHEA-COMP:10407"/>
        <dbReference type="Rhea" id="RHEA-COMP:11727"/>
        <dbReference type="ChEBI" id="CHEBI:15377"/>
        <dbReference type="ChEBI" id="CHEBI:15378"/>
        <dbReference type="ChEBI" id="CHEBI:17319"/>
        <dbReference type="ChEBI" id="CHEBI:57287"/>
        <dbReference type="ChEBI" id="CHEBI:57288"/>
        <dbReference type="ChEBI" id="CHEBI:57844"/>
        <dbReference type="ChEBI" id="CHEBI:59789"/>
        <dbReference type="ChEBI" id="CHEBI:65315"/>
        <dbReference type="ChEBI" id="CHEBI:74882"/>
        <dbReference type="EC" id="2.3.1.311"/>
    </reaction>
    <physiologicalReaction direction="left-to-right" evidence="15">
        <dbReference type="Rhea" id="RHEA:61021"/>
    </physiologicalReaction>
</comment>
<comment type="similarity">
    <text evidence="3">Belongs to the ELP3 family.</text>
</comment>
<dbReference type="Gene3D" id="3.40.630.30">
    <property type="match status" value="1"/>
</dbReference>
<keyword evidence="11" id="KW-0408">Iron</keyword>
<dbReference type="InterPro" id="IPR023404">
    <property type="entry name" value="rSAM_horseshoe"/>
</dbReference>
<dbReference type="SFLD" id="SFLDS00029">
    <property type="entry name" value="Radical_SAM"/>
    <property type="match status" value="1"/>
</dbReference>
<dbReference type="GO" id="GO:0051539">
    <property type="term" value="F:4 iron, 4 sulfur cluster binding"/>
    <property type="evidence" value="ECO:0007669"/>
    <property type="project" value="UniProtKB-KW"/>
</dbReference>
<dbReference type="SUPFAM" id="SSF55729">
    <property type="entry name" value="Acyl-CoA N-acyltransferases (Nat)"/>
    <property type="match status" value="1"/>
</dbReference>
<evidence type="ECO:0000259" key="16">
    <source>
        <dbReference type="PROSITE" id="PS51918"/>
    </source>
</evidence>
<evidence type="ECO:0000256" key="9">
    <source>
        <dbReference type="ARBA" id="ARBA00022723"/>
    </source>
</evidence>
<evidence type="ECO:0000256" key="2">
    <source>
        <dbReference type="ARBA" id="ARBA00005217"/>
    </source>
</evidence>
<dbReference type="SMR" id="A0A481Z6I6"/>
<dbReference type="Pfam" id="PF00583">
    <property type="entry name" value="Acetyltransf_1"/>
    <property type="match status" value="1"/>
</dbReference>
<dbReference type="CDD" id="cd04301">
    <property type="entry name" value="NAT_SF"/>
    <property type="match status" value="1"/>
</dbReference>
<organism evidence="17">
    <name type="scientific">Pithovirus LCPAC302</name>
    <dbReference type="NCBI Taxonomy" id="2506593"/>
    <lineage>
        <taxon>Viruses</taxon>
        <taxon>Pithoviruses</taxon>
    </lineage>
</organism>
<evidence type="ECO:0000256" key="4">
    <source>
        <dbReference type="ARBA" id="ARBA00022485"/>
    </source>
</evidence>
<dbReference type="InterPro" id="IPR039661">
    <property type="entry name" value="ELP3"/>
</dbReference>
<dbReference type="InterPro" id="IPR006638">
    <property type="entry name" value="Elp3/MiaA/NifB-like_rSAM"/>
</dbReference>
<reference evidence="17" key="1">
    <citation type="journal article" date="2019" name="MBio">
        <title>Virus Genomes from Deep Sea Sediments Expand the Ocean Megavirome and Support Independent Origins of Viral Gigantism.</title>
        <authorList>
            <person name="Backstrom D."/>
            <person name="Yutin N."/>
            <person name="Jorgensen S.L."/>
            <person name="Dharamshi J."/>
            <person name="Homa F."/>
            <person name="Zaremba-Niedwiedzka K."/>
            <person name="Spang A."/>
            <person name="Wolf Y.I."/>
            <person name="Koonin E.V."/>
            <person name="Ettema T.J."/>
        </authorList>
    </citation>
    <scope>NUCLEOTIDE SEQUENCE</scope>
</reference>
<evidence type="ECO:0000256" key="5">
    <source>
        <dbReference type="ARBA" id="ARBA00022555"/>
    </source>
</evidence>
<comment type="pathway">
    <text evidence="2">tRNA modification.</text>
</comment>